<dbReference type="GO" id="GO:0003824">
    <property type="term" value="F:catalytic activity"/>
    <property type="evidence" value="ECO:0007669"/>
    <property type="project" value="InterPro"/>
</dbReference>
<comment type="similarity">
    <text evidence="1">Belongs to the FAH family.</text>
</comment>
<organism evidence="4 5">
    <name type="scientific">Lawsonia intracellularis (strain PHE/MN1-00)</name>
    <dbReference type="NCBI Taxonomy" id="363253"/>
    <lineage>
        <taxon>Bacteria</taxon>
        <taxon>Pseudomonadati</taxon>
        <taxon>Thermodesulfobacteriota</taxon>
        <taxon>Desulfovibrionia</taxon>
        <taxon>Desulfovibrionales</taxon>
        <taxon>Desulfovibrionaceae</taxon>
        <taxon>Lawsonia</taxon>
    </lineage>
</organism>
<keyword evidence="5" id="KW-1185">Reference proteome</keyword>
<evidence type="ECO:0000313" key="5">
    <source>
        <dbReference type="Proteomes" id="UP000002430"/>
    </source>
</evidence>
<reference evidence="4 5" key="1">
    <citation type="submission" date="2005-11" db="EMBL/GenBank/DDBJ databases">
        <title>The complete genome sequence of Lawsonia intracellularis: the causative agent of proliferative enteropathy.</title>
        <authorList>
            <person name="Kaur K."/>
            <person name="Zhang Q."/>
            <person name="Beckler D."/>
            <person name="Munir S."/>
            <person name="Li L."/>
            <person name="Kinsley K."/>
            <person name="Herron L."/>
            <person name="Peterson A."/>
            <person name="May B."/>
            <person name="Singh S."/>
            <person name="Gebhart C."/>
            <person name="Kapur V."/>
        </authorList>
    </citation>
    <scope>NUCLEOTIDE SEQUENCE [LARGE SCALE GENOMIC DNA]</scope>
    <source>
        <strain evidence="4 5">PHE/MN1-00</strain>
    </source>
</reference>
<accession>Q1MQ53</accession>
<dbReference type="GO" id="GO:0044281">
    <property type="term" value="P:small molecule metabolic process"/>
    <property type="evidence" value="ECO:0007669"/>
    <property type="project" value="UniProtKB-ARBA"/>
</dbReference>
<dbReference type="RefSeq" id="WP_011526903.1">
    <property type="nucleotide sequence ID" value="NC_008011.1"/>
</dbReference>
<evidence type="ECO:0000256" key="1">
    <source>
        <dbReference type="ARBA" id="ARBA00010211"/>
    </source>
</evidence>
<dbReference type="HOGENOM" id="CLU_028458_4_2_7"/>
<dbReference type="GO" id="GO:0046872">
    <property type="term" value="F:metal ion binding"/>
    <property type="evidence" value="ECO:0007669"/>
    <property type="project" value="UniProtKB-KW"/>
</dbReference>
<proteinExistence type="inferred from homology"/>
<dbReference type="Pfam" id="PF01557">
    <property type="entry name" value="FAA_hydrolase"/>
    <property type="match status" value="1"/>
</dbReference>
<evidence type="ECO:0000313" key="4">
    <source>
        <dbReference type="EMBL" id="CAJ54874.1"/>
    </source>
</evidence>
<name>Q1MQ53_LAWIP</name>
<protein>
    <submittedName>
        <fullName evidence="4">2-keto-4-pentenoate hydratase/2-oxohepta-3-ene-1,7-dioic acid hydratase (Catechol pathway)</fullName>
    </submittedName>
</protein>
<dbReference type="eggNOG" id="COG0179">
    <property type="taxonomic scope" value="Bacteria"/>
</dbReference>
<dbReference type="InterPro" id="IPR036663">
    <property type="entry name" value="Fumarylacetoacetase_C_sf"/>
</dbReference>
<evidence type="ECO:0000259" key="3">
    <source>
        <dbReference type="Pfam" id="PF01557"/>
    </source>
</evidence>
<dbReference type="EMBL" id="AM180252">
    <property type="protein sequence ID" value="CAJ54874.1"/>
    <property type="molecule type" value="Genomic_DNA"/>
</dbReference>
<dbReference type="InterPro" id="IPR011234">
    <property type="entry name" value="Fumarylacetoacetase-like_C"/>
</dbReference>
<dbReference type="OrthoDB" id="5197601at2"/>
<dbReference type="PANTHER" id="PTHR42796">
    <property type="entry name" value="FUMARYLACETOACETATE HYDROLASE DOMAIN-CONTAINING PROTEIN 2A-RELATED"/>
    <property type="match status" value="1"/>
</dbReference>
<dbReference type="SUPFAM" id="SSF56529">
    <property type="entry name" value="FAH"/>
    <property type="match status" value="1"/>
</dbReference>
<dbReference type="Gene3D" id="3.90.850.10">
    <property type="entry name" value="Fumarylacetoacetase-like, C-terminal domain"/>
    <property type="match status" value="1"/>
</dbReference>
<evidence type="ECO:0000256" key="2">
    <source>
        <dbReference type="ARBA" id="ARBA00022723"/>
    </source>
</evidence>
<gene>
    <name evidence="4" type="ordered locus">LI0820</name>
</gene>
<dbReference type="AlphaFoldDB" id="Q1MQ53"/>
<sequence>MRIIRVQYNEFSFYAALGAENTIQCLHSPLGLNEPIPLSKIKVLPLVSPTKIICIDINYHEKAQELQQPIPTNPTFFFKPPSSIVGNGQPILLPTNIGRVVSEAELCIVIGQTCYKVTPEAASNYIFGYTCANDITAKDIQQQEYTTSHAKAYNTFCPVGPWIETDVPNIENLQIRNSINSELGQVSTTADMIFPPLELISFLSNIMTLNPGDLILTGTPKGSLLISDGDIVQTSIENVGILINPIEEYLPMETIVQ</sequence>
<feature type="domain" description="Fumarylacetoacetase-like C-terminal" evidence="3">
    <location>
        <begin position="51"/>
        <end position="246"/>
    </location>
</feature>
<dbReference type="Proteomes" id="UP000002430">
    <property type="component" value="Chromosome"/>
</dbReference>
<keyword evidence="2" id="KW-0479">Metal-binding</keyword>
<dbReference type="InterPro" id="IPR051121">
    <property type="entry name" value="FAH"/>
</dbReference>
<dbReference type="PANTHER" id="PTHR42796:SF4">
    <property type="entry name" value="FUMARYLACETOACETATE HYDROLASE DOMAIN-CONTAINING PROTEIN 2A"/>
    <property type="match status" value="1"/>
</dbReference>
<dbReference type="KEGG" id="lip:LI0820"/>